<sequence>MSARGGDSPSSIACLPCRTKHLKCDAQVPICGRCLRTATHCTFVRSRRGYQGRKRKRISAEPSYELPQLVDIIDVVPRTLDLNTIDIPTGFTVSEDQQTRTEETLSNPPVQPLAFKYDRLIDIYYRDIHPAHPFVLPRRMYLEGRNVLPVYLKTAMAFMASHLSPGSYEGLCEEATDSVFNSDAPDDIFKIQALMLLTLAFFARFERDRGNKALTEACTLASRLGLDTNASGEGQSAIYQESWRRTYWELYTITGLLSLITGKDVRMNCLEGMLLPGHCREYDECRVSERRDLRTMGFRMSLEDGFKWSSFAYKVEATRILNRVLERGEPDETLPDTQIQALSALITGFLFSLPEDKRTPITDNGGLDEVMSCALMIINLAGICLHFPRSSLARGARFKTVCGNDNRVSIESLDERFHRAIAIRYANGLSKLISSRHSLTTLTPCFSCAIAFAAAVHLAATLHHGSSEAQHKEHVQLELSALTVISRIWPIGGVVKSQIAQYSRELLAYRPPQGLQSYTSAQASNVALNIPNEPWLDDLTSQYMDMPSTTDLFNLMGPSLDSFNFLM</sequence>
<dbReference type="CDD" id="cd00067">
    <property type="entry name" value="GAL4"/>
    <property type="match status" value="1"/>
</dbReference>
<evidence type="ECO:0000256" key="2">
    <source>
        <dbReference type="ARBA" id="ARBA00023242"/>
    </source>
</evidence>
<comment type="caution">
    <text evidence="4">The sequence shown here is derived from an EMBL/GenBank/DDBJ whole genome shotgun (WGS) entry which is preliminary data.</text>
</comment>
<proteinExistence type="predicted"/>
<evidence type="ECO:0000313" key="5">
    <source>
        <dbReference type="Proteomes" id="UP001521785"/>
    </source>
</evidence>
<name>A0ABR3QIF7_9PLEO</name>
<dbReference type="Pfam" id="PF00172">
    <property type="entry name" value="Zn_clus"/>
    <property type="match status" value="1"/>
</dbReference>
<evidence type="ECO:0000256" key="1">
    <source>
        <dbReference type="ARBA" id="ARBA00022723"/>
    </source>
</evidence>
<dbReference type="CDD" id="cd12148">
    <property type="entry name" value="fungal_TF_MHR"/>
    <property type="match status" value="1"/>
</dbReference>
<reference evidence="4 5" key="1">
    <citation type="submission" date="2024-02" db="EMBL/GenBank/DDBJ databases">
        <title>De novo assembly and annotation of 12 fungi associated with fruit tree decline syndrome in Ontario, Canada.</title>
        <authorList>
            <person name="Sulman M."/>
            <person name="Ellouze W."/>
            <person name="Ilyukhin E."/>
        </authorList>
    </citation>
    <scope>NUCLEOTIDE SEQUENCE [LARGE SCALE GENOMIC DNA]</scope>
    <source>
        <strain evidence="4 5">M42-189</strain>
    </source>
</reference>
<dbReference type="PROSITE" id="PS50048">
    <property type="entry name" value="ZN2_CY6_FUNGAL_2"/>
    <property type="match status" value="1"/>
</dbReference>
<dbReference type="Proteomes" id="UP001521785">
    <property type="component" value="Unassembled WGS sequence"/>
</dbReference>
<dbReference type="EMBL" id="JAKJXO020000022">
    <property type="protein sequence ID" value="KAL1591941.1"/>
    <property type="molecule type" value="Genomic_DNA"/>
</dbReference>
<dbReference type="SUPFAM" id="SSF57701">
    <property type="entry name" value="Zn2/Cys6 DNA-binding domain"/>
    <property type="match status" value="1"/>
</dbReference>
<keyword evidence="1" id="KW-0479">Metal-binding</keyword>
<dbReference type="InterPro" id="IPR007219">
    <property type="entry name" value="XnlR_reg_dom"/>
</dbReference>
<gene>
    <name evidence="4" type="ORF">SLS60_011533</name>
</gene>
<evidence type="ECO:0000259" key="3">
    <source>
        <dbReference type="PROSITE" id="PS50048"/>
    </source>
</evidence>
<dbReference type="PROSITE" id="PS00463">
    <property type="entry name" value="ZN2_CY6_FUNGAL_1"/>
    <property type="match status" value="1"/>
</dbReference>
<keyword evidence="5" id="KW-1185">Reference proteome</keyword>
<evidence type="ECO:0000313" key="4">
    <source>
        <dbReference type="EMBL" id="KAL1591941.1"/>
    </source>
</evidence>
<dbReference type="Gene3D" id="4.10.240.10">
    <property type="entry name" value="Zn(2)-C6 fungal-type DNA-binding domain"/>
    <property type="match status" value="1"/>
</dbReference>
<feature type="domain" description="Zn(2)-C6 fungal-type" evidence="3">
    <location>
        <begin position="13"/>
        <end position="43"/>
    </location>
</feature>
<organism evidence="4 5">
    <name type="scientific">Paraconiothyrium brasiliense</name>
    <dbReference type="NCBI Taxonomy" id="300254"/>
    <lineage>
        <taxon>Eukaryota</taxon>
        <taxon>Fungi</taxon>
        <taxon>Dikarya</taxon>
        <taxon>Ascomycota</taxon>
        <taxon>Pezizomycotina</taxon>
        <taxon>Dothideomycetes</taxon>
        <taxon>Pleosporomycetidae</taxon>
        <taxon>Pleosporales</taxon>
        <taxon>Massarineae</taxon>
        <taxon>Didymosphaeriaceae</taxon>
        <taxon>Paraconiothyrium</taxon>
    </lineage>
</organism>
<keyword evidence="2" id="KW-0539">Nucleus</keyword>
<accession>A0ABR3QIF7</accession>
<dbReference type="SMART" id="SM00066">
    <property type="entry name" value="GAL4"/>
    <property type="match status" value="1"/>
</dbReference>
<dbReference type="PANTHER" id="PTHR47431:SF1">
    <property type="entry name" value="ZN(II)2CYS6 TRANSCRIPTION FACTOR (EUROFUNG)"/>
    <property type="match status" value="1"/>
</dbReference>
<dbReference type="PANTHER" id="PTHR47431">
    <property type="entry name" value="ZN(II)2CYS6 TRANSCRIPTION FACTOR (EUROFUNG)-RELATED"/>
    <property type="match status" value="1"/>
</dbReference>
<dbReference type="InterPro" id="IPR036864">
    <property type="entry name" value="Zn2-C6_fun-type_DNA-bd_sf"/>
</dbReference>
<protein>
    <recommendedName>
        <fullName evidence="3">Zn(2)-C6 fungal-type domain-containing protein</fullName>
    </recommendedName>
</protein>
<dbReference type="Pfam" id="PF04082">
    <property type="entry name" value="Fungal_trans"/>
    <property type="match status" value="1"/>
</dbReference>
<dbReference type="InterPro" id="IPR001138">
    <property type="entry name" value="Zn2Cys6_DnaBD"/>
</dbReference>